<dbReference type="SUPFAM" id="SSF48371">
    <property type="entry name" value="ARM repeat"/>
    <property type="match status" value="1"/>
</dbReference>
<evidence type="ECO:0000256" key="6">
    <source>
        <dbReference type="ARBA" id="ARBA00044805"/>
    </source>
</evidence>
<feature type="domain" description="Ataxin-10" evidence="8">
    <location>
        <begin position="394"/>
        <end position="465"/>
    </location>
</feature>
<sequence>MDPSQEALVDRDGRAQVCLNLAKFTRNLVADVPGNQRRAWEIEPDLRRLLHHYTSYYALQEDSSASLARILGQTLCNLVTSNEELSSRLWHSYLEIPEEENVLMRVRCVLAFTGIRLLGCSRQDVALPGTILVLNCLNKHRDRVSELTDRPLGLRICVSLLDQISETFQEEGDNPIFDVGYSIFRTVAESGGTPRLYEKLLVKDEIITPHQTTLLKLLDAYLQSSAGEREAGLHTELTPFLLAAFAALSRYAQNAIREALGLSVGQAYPEVSQVSPQNPTGSPTSSANGKFTGSELVQQPPLKELDLVLPKASEALVLVCQCLITITLAASGGTAYTTQQRATVMEPAQTPEFISNLIETLRLLDLFLPRINFGKPVGGGPASHSTESPGFDYVKRDLVRLLGILCHETRSVQDCVRVSGGIPVVMNMCVVDERNPFLREHAVFCLRNLLHDNPENQAVVNEIQPI</sequence>
<evidence type="ECO:0000313" key="9">
    <source>
        <dbReference type="EMBL" id="TFK51736.1"/>
    </source>
</evidence>
<dbReference type="EMBL" id="ML213510">
    <property type="protein sequence ID" value="TFK51736.1"/>
    <property type="molecule type" value="Genomic_DNA"/>
</dbReference>
<dbReference type="GO" id="GO:0051301">
    <property type="term" value="P:cell division"/>
    <property type="evidence" value="ECO:0007669"/>
    <property type="project" value="UniProtKB-KW"/>
</dbReference>
<comment type="similarity">
    <text evidence="1">Belongs to the ataxin-10 family.</text>
</comment>
<proteinExistence type="inferred from homology"/>
<feature type="region of interest" description="Disordered" evidence="7">
    <location>
        <begin position="272"/>
        <end position="293"/>
    </location>
</feature>
<name>A0A5C3N5J0_9AGAM</name>
<gene>
    <name evidence="9" type="ORF">OE88DRAFT_1712266</name>
</gene>
<dbReference type="InterPro" id="IPR019156">
    <property type="entry name" value="Ataxin-10_domain"/>
</dbReference>
<evidence type="ECO:0000256" key="3">
    <source>
        <dbReference type="ARBA" id="ARBA00023306"/>
    </source>
</evidence>
<dbReference type="AlphaFoldDB" id="A0A5C3N5J0"/>
<dbReference type="Pfam" id="PF09759">
    <property type="entry name" value="Atx10homo_assoc"/>
    <property type="match status" value="1"/>
</dbReference>
<dbReference type="Gene3D" id="1.25.10.10">
    <property type="entry name" value="Leucine-rich Repeat Variant"/>
    <property type="match status" value="1"/>
</dbReference>
<protein>
    <recommendedName>
        <fullName evidence="5">Ataxin-10 homolog</fullName>
    </recommendedName>
    <alternativeName>
        <fullName evidence="6">Copper transport protein 86</fullName>
    </alternativeName>
</protein>
<evidence type="ECO:0000256" key="1">
    <source>
        <dbReference type="ARBA" id="ARBA00008384"/>
    </source>
</evidence>
<dbReference type="InterPro" id="IPR011989">
    <property type="entry name" value="ARM-like"/>
</dbReference>
<evidence type="ECO:0000256" key="2">
    <source>
        <dbReference type="ARBA" id="ARBA00022618"/>
    </source>
</evidence>
<evidence type="ECO:0000256" key="5">
    <source>
        <dbReference type="ARBA" id="ARBA00044801"/>
    </source>
</evidence>
<evidence type="ECO:0000259" key="8">
    <source>
        <dbReference type="Pfam" id="PF09759"/>
    </source>
</evidence>
<keyword evidence="10" id="KW-1185">Reference proteome</keyword>
<dbReference type="OrthoDB" id="379794at2759"/>
<dbReference type="InterPro" id="IPR051374">
    <property type="entry name" value="Ataxin-10/CTR86_families"/>
</dbReference>
<comment type="function">
    <text evidence="4">May play a role in the regulation of cytokinesis.</text>
</comment>
<evidence type="ECO:0000313" key="10">
    <source>
        <dbReference type="Proteomes" id="UP000305948"/>
    </source>
</evidence>
<dbReference type="GO" id="GO:0005829">
    <property type="term" value="C:cytosol"/>
    <property type="evidence" value="ECO:0007669"/>
    <property type="project" value="TreeGrafter"/>
</dbReference>
<keyword evidence="2" id="KW-0132">Cell division</keyword>
<dbReference type="Proteomes" id="UP000305948">
    <property type="component" value="Unassembled WGS sequence"/>
</dbReference>
<dbReference type="InterPro" id="IPR016024">
    <property type="entry name" value="ARM-type_fold"/>
</dbReference>
<dbReference type="PANTHER" id="PTHR13255">
    <property type="entry name" value="ATAXIN-10"/>
    <property type="match status" value="1"/>
</dbReference>
<organism evidence="9 10">
    <name type="scientific">Heliocybe sulcata</name>
    <dbReference type="NCBI Taxonomy" id="5364"/>
    <lineage>
        <taxon>Eukaryota</taxon>
        <taxon>Fungi</taxon>
        <taxon>Dikarya</taxon>
        <taxon>Basidiomycota</taxon>
        <taxon>Agaricomycotina</taxon>
        <taxon>Agaricomycetes</taxon>
        <taxon>Gloeophyllales</taxon>
        <taxon>Gloeophyllaceae</taxon>
        <taxon>Heliocybe</taxon>
    </lineage>
</organism>
<evidence type="ECO:0000256" key="4">
    <source>
        <dbReference type="ARBA" id="ARBA00044746"/>
    </source>
</evidence>
<dbReference type="PANTHER" id="PTHR13255:SF0">
    <property type="entry name" value="ATAXIN-10"/>
    <property type="match status" value="1"/>
</dbReference>
<keyword evidence="3" id="KW-0131">Cell cycle</keyword>
<evidence type="ECO:0000256" key="7">
    <source>
        <dbReference type="SAM" id="MobiDB-lite"/>
    </source>
</evidence>
<reference evidence="9 10" key="1">
    <citation type="journal article" date="2019" name="Nat. Ecol. Evol.">
        <title>Megaphylogeny resolves global patterns of mushroom evolution.</title>
        <authorList>
            <person name="Varga T."/>
            <person name="Krizsan K."/>
            <person name="Foldi C."/>
            <person name="Dima B."/>
            <person name="Sanchez-Garcia M."/>
            <person name="Sanchez-Ramirez S."/>
            <person name="Szollosi G.J."/>
            <person name="Szarkandi J.G."/>
            <person name="Papp V."/>
            <person name="Albert L."/>
            <person name="Andreopoulos W."/>
            <person name="Angelini C."/>
            <person name="Antonin V."/>
            <person name="Barry K.W."/>
            <person name="Bougher N.L."/>
            <person name="Buchanan P."/>
            <person name="Buyck B."/>
            <person name="Bense V."/>
            <person name="Catcheside P."/>
            <person name="Chovatia M."/>
            <person name="Cooper J."/>
            <person name="Damon W."/>
            <person name="Desjardin D."/>
            <person name="Finy P."/>
            <person name="Geml J."/>
            <person name="Haridas S."/>
            <person name="Hughes K."/>
            <person name="Justo A."/>
            <person name="Karasinski D."/>
            <person name="Kautmanova I."/>
            <person name="Kiss B."/>
            <person name="Kocsube S."/>
            <person name="Kotiranta H."/>
            <person name="LaButti K.M."/>
            <person name="Lechner B.E."/>
            <person name="Liimatainen K."/>
            <person name="Lipzen A."/>
            <person name="Lukacs Z."/>
            <person name="Mihaltcheva S."/>
            <person name="Morgado L.N."/>
            <person name="Niskanen T."/>
            <person name="Noordeloos M.E."/>
            <person name="Ohm R.A."/>
            <person name="Ortiz-Santana B."/>
            <person name="Ovrebo C."/>
            <person name="Racz N."/>
            <person name="Riley R."/>
            <person name="Savchenko A."/>
            <person name="Shiryaev A."/>
            <person name="Soop K."/>
            <person name="Spirin V."/>
            <person name="Szebenyi C."/>
            <person name="Tomsovsky M."/>
            <person name="Tulloss R.E."/>
            <person name="Uehling J."/>
            <person name="Grigoriev I.V."/>
            <person name="Vagvolgyi C."/>
            <person name="Papp T."/>
            <person name="Martin F.M."/>
            <person name="Miettinen O."/>
            <person name="Hibbett D.S."/>
            <person name="Nagy L.G."/>
        </authorList>
    </citation>
    <scope>NUCLEOTIDE SEQUENCE [LARGE SCALE GENOMIC DNA]</scope>
    <source>
        <strain evidence="9 10">OMC1185</strain>
    </source>
</reference>
<accession>A0A5C3N5J0</accession>